<name>A0A1Q8ZJZ7_SYMMI</name>
<comment type="caution">
    <text evidence="2">The sequence shown here is derived from an EMBL/GenBank/DDBJ whole genome shotgun (WGS) entry which is preliminary data.</text>
</comment>
<evidence type="ECO:0000256" key="1">
    <source>
        <dbReference type="SAM" id="MobiDB-lite"/>
    </source>
</evidence>
<sequence length="146" mass="15669">MGIALAGYSAENLSGIAAAMNPLGWGDPLAESCCHESAKTVVDTVVETVCVAVIEVPVKLEELLVLMEEEEVDEDAVVDTVVVHVPVVVGRDEDMVSSYTSLRRARSLGIPPTMYIRLSPDTQKPRKKARLLGSEPPGLTSCHRLA</sequence>
<feature type="region of interest" description="Disordered" evidence="1">
    <location>
        <begin position="119"/>
        <end position="146"/>
    </location>
</feature>
<dbReference type="AlphaFoldDB" id="A0A1Q8ZJZ7"/>
<dbReference type="Proteomes" id="UP000186817">
    <property type="component" value="Unassembled WGS sequence"/>
</dbReference>
<proteinExistence type="predicted"/>
<accession>A0A1Q8ZJZ7</accession>
<gene>
    <name evidence="2" type="ORF">AK812_SmicGene48894</name>
</gene>
<reference evidence="2 3" key="1">
    <citation type="submission" date="2016-02" db="EMBL/GenBank/DDBJ databases">
        <title>Genome analysis of coral dinoflagellate symbionts highlights evolutionary adaptations to a symbiotic lifestyle.</title>
        <authorList>
            <person name="Aranda M."/>
            <person name="Li Y."/>
            <person name="Liew Y.J."/>
            <person name="Baumgarten S."/>
            <person name="Simakov O."/>
            <person name="Wilson M."/>
            <person name="Piel J."/>
            <person name="Ashoor H."/>
            <person name="Bougouffa S."/>
            <person name="Bajic V.B."/>
            <person name="Ryu T."/>
            <person name="Ravasi T."/>
            <person name="Bayer T."/>
            <person name="Micklem G."/>
            <person name="Kim H."/>
            <person name="Bhak J."/>
            <person name="Lajeunesse T.C."/>
            <person name="Voolstra C.R."/>
        </authorList>
    </citation>
    <scope>NUCLEOTIDE SEQUENCE [LARGE SCALE GENOMIC DNA]</scope>
    <source>
        <strain evidence="2 3">CCMP2467</strain>
    </source>
</reference>
<keyword evidence="3" id="KW-1185">Reference proteome</keyword>
<protein>
    <submittedName>
        <fullName evidence="2">Uncharacterized protein</fullName>
    </submittedName>
</protein>
<dbReference type="EMBL" id="LSRX01009201">
    <property type="protein sequence ID" value="OLP29148.1"/>
    <property type="molecule type" value="Genomic_DNA"/>
</dbReference>
<evidence type="ECO:0000313" key="3">
    <source>
        <dbReference type="Proteomes" id="UP000186817"/>
    </source>
</evidence>
<organism evidence="2 3">
    <name type="scientific">Symbiodinium microadriaticum</name>
    <name type="common">Dinoflagellate</name>
    <name type="synonym">Zooxanthella microadriatica</name>
    <dbReference type="NCBI Taxonomy" id="2951"/>
    <lineage>
        <taxon>Eukaryota</taxon>
        <taxon>Sar</taxon>
        <taxon>Alveolata</taxon>
        <taxon>Dinophyceae</taxon>
        <taxon>Suessiales</taxon>
        <taxon>Symbiodiniaceae</taxon>
        <taxon>Symbiodinium</taxon>
    </lineage>
</organism>
<evidence type="ECO:0000313" key="2">
    <source>
        <dbReference type="EMBL" id="OLP29148.1"/>
    </source>
</evidence>